<feature type="coiled-coil region" evidence="1">
    <location>
        <begin position="1234"/>
        <end position="1275"/>
    </location>
</feature>
<keyword evidence="1" id="KW-0175">Coiled coil</keyword>
<feature type="domain" description="GAG-pre-integrase" evidence="4">
    <location>
        <begin position="339"/>
        <end position="393"/>
    </location>
</feature>
<organism evidence="6 7">
    <name type="scientific">Tanacetum coccineum</name>
    <dbReference type="NCBI Taxonomy" id="301880"/>
    <lineage>
        <taxon>Eukaryota</taxon>
        <taxon>Viridiplantae</taxon>
        <taxon>Streptophyta</taxon>
        <taxon>Embryophyta</taxon>
        <taxon>Tracheophyta</taxon>
        <taxon>Spermatophyta</taxon>
        <taxon>Magnoliopsida</taxon>
        <taxon>eudicotyledons</taxon>
        <taxon>Gunneridae</taxon>
        <taxon>Pentapetalae</taxon>
        <taxon>asterids</taxon>
        <taxon>campanulids</taxon>
        <taxon>Asterales</taxon>
        <taxon>Asteraceae</taxon>
        <taxon>Asteroideae</taxon>
        <taxon>Anthemideae</taxon>
        <taxon>Anthemidinae</taxon>
        <taxon>Tanacetum</taxon>
    </lineage>
</organism>
<feature type="compositionally biased region" description="Basic and acidic residues" evidence="2">
    <location>
        <begin position="544"/>
        <end position="559"/>
    </location>
</feature>
<dbReference type="Pfam" id="PF07727">
    <property type="entry name" value="RVT_2"/>
    <property type="match status" value="1"/>
</dbReference>
<feature type="compositionally biased region" description="Low complexity" evidence="2">
    <location>
        <begin position="1366"/>
        <end position="1375"/>
    </location>
</feature>
<dbReference type="InterPro" id="IPR057670">
    <property type="entry name" value="SH3_retrovirus"/>
</dbReference>
<evidence type="ECO:0000259" key="4">
    <source>
        <dbReference type="Pfam" id="PF13976"/>
    </source>
</evidence>
<dbReference type="SUPFAM" id="SSF56672">
    <property type="entry name" value="DNA/RNA polymerases"/>
    <property type="match status" value="1"/>
</dbReference>
<feature type="compositionally biased region" description="Polar residues" evidence="2">
    <location>
        <begin position="1213"/>
        <end position="1224"/>
    </location>
</feature>
<dbReference type="InterPro" id="IPR043502">
    <property type="entry name" value="DNA/RNA_pol_sf"/>
</dbReference>
<evidence type="ECO:0000259" key="3">
    <source>
        <dbReference type="Pfam" id="PF07727"/>
    </source>
</evidence>
<reference evidence="6" key="2">
    <citation type="submission" date="2022-01" db="EMBL/GenBank/DDBJ databases">
        <authorList>
            <person name="Yamashiro T."/>
            <person name="Shiraishi A."/>
            <person name="Satake H."/>
            <person name="Nakayama K."/>
        </authorList>
    </citation>
    <scope>NUCLEOTIDE SEQUENCE</scope>
</reference>
<feature type="region of interest" description="Disordered" evidence="2">
    <location>
        <begin position="1186"/>
        <end position="1227"/>
    </location>
</feature>
<evidence type="ECO:0000259" key="5">
    <source>
        <dbReference type="Pfam" id="PF25597"/>
    </source>
</evidence>
<dbReference type="InterPro" id="IPR013103">
    <property type="entry name" value="RVT_2"/>
</dbReference>
<keyword evidence="7" id="KW-1185">Reference proteome</keyword>
<accession>A0ABQ5D8D8</accession>
<dbReference type="Proteomes" id="UP001151760">
    <property type="component" value="Unassembled WGS sequence"/>
</dbReference>
<dbReference type="CDD" id="cd09272">
    <property type="entry name" value="RNase_HI_RT_Ty1"/>
    <property type="match status" value="1"/>
</dbReference>
<evidence type="ECO:0000313" key="7">
    <source>
        <dbReference type="Proteomes" id="UP001151760"/>
    </source>
</evidence>
<feature type="compositionally biased region" description="Low complexity" evidence="2">
    <location>
        <begin position="528"/>
        <end position="537"/>
    </location>
</feature>
<name>A0ABQ5D8D8_9ASTR</name>
<feature type="domain" description="Retroviral polymerase SH3-like" evidence="5">
    <location>
        <begin position="414"/>
        <end position="459"/>
    </location>
</feature>
<feature type="domain" description="Reverse transcriptase Ty1/copia-type" evidence="3">
    <location>
        <begin position="713"/>
        <end position="949"/>
    </location>
</feature>
<feature type="region of interest" description="Disordered" evidence="2">
    <location>
        <begin position="1366"/>
        <end position="1390"/>
    </location>
</feature>
<proteinExistence type="predicted"/>
<protein>
    <submittedName>
        <fullName evidence="6">Ribonuclease H-like domain-containing protein</fullName>
    </submittedName>
</protein>
<dbReference type="Pfam" id="PF13976">
    <property type="entry name" value="gag_pre-integrs"/>
    <property type="match status" value="1"/>
</dbReference>
<sequence length="1728" mass="197163">MATKPKLDADLSGTLVDQTNYHSNIGSLMYLTSSRPDIVQAVCYCARYQARPTEKHLKEVKRIFRYLRGTINIGLWYPKDFGFELTAFSDADHARYIDTRKSNSGGIQFLGDKLVSWMSKKQECIAMSSAESEYLILSGRIGMRCLTPAELEVRVTVSKLNLVLFINSKEKYAKYATTASTQATAVNSTTIDNLSDARVNTVSGKNVNTTRPKVVVNAARPKAVLNAVKGNQVNVVKALACWVWKPKTKGNPQQDLEEKGRGTIKTGNLDFEKITRKGKIRTGKLDFEDVYFVKELKFNLCMCKKNSVLFTDTACVVLYPDFKLTNESHVLLKVPRKDNMYNVDLKNVVPQRGLTCFFAKATPDESNLWHKRLGHVNFKTMNKLVKGNLVRGRKPALSFMRPFGSHVTILNTIDHLDKFYGKADEGFFVGYSTNSKAFRVFNSRTKIVEKNLHVKFSKDTPNIAGSGPNWLFDIDALTNSMNYRPVIVGNQSNGNACTKVCDDAGKTRMEIVPGKDYILLPLWTQDPPFSSSSKDSPNAAFKPSGDEEKKDAEEPRNEDSEVTSIIKPRVNQEKDANVNNTNNIKTISPTVNAVDIVDNAIAENIVYGCVDDPNMPELEEIGRFSDAEDDISGADMNNLDTYFQVSLVPTTRIHKDHPIEQIIGDLNSAPQTRRMTKNLKEHGLFSSVQQRTNYKDFQNFLFACFLSQEEPKKLPNGKRAIGTKWVFKNKKDERGIVIKNKARLVAQGYTQEEGIDYDEVFAPVARIEAIRLFLAYASFKDFVVYQMDVKSAFLYGKIEEEVYVCQPPGFEDPDFPDRVYKVEKALYGLHQAPRAWYETLSTYLLDNGFQRGKIDKTLFIKRDKSDILLVQVYVDDIIFGSTRKKMCTEFEKMMHKKFQMSSMGELTFFLGLQVKQKEDGIFISQDKYVNEILNKFGFSDVKTARTPMETQKALLKDADGEDVDEHLYRSMISSLMYLTSSRPDIMFAATAKVKTINGEVQIQALVDKKKVIITETSVRSDLQLKDDEGTECLPNATIFEQLTLMGYENLTQKLTFYKAFFSPQWKFLIHTILQCLSAKTTAWNEFSSTMAFVVICLATNQKFNFSKYIFDNMVKNLEGGVKFLMYPRFVQVFLDKQVERMSKHKEIYVIPYHTKKVFANIKRQGKDFFGRDTPLFPTMIVQAQEQSRRKQRKDIEDPQLSGPTEPVTDDTENVASAPTYSNDPLLSGEDRLKLNELMELCTSLSQRVLDLEKTKTSEDAEITELKDRVKRLEKKGGSRNHKLRRLYKVTLVDETQEMYGDNLVFDTGVLDNEQDMAEKEVDMAEKDVSTTDPVTTVGEVVTTANVVIKAAKPKAKGVIVQEPSEFTTTTSPSQPLQLPQAKDKGKAKIVKPKKPLKKKYQIMFDKEVSQKLQAQLDLELEEEEKLARQREEDANIAEWDDVQAMMDADYELAARLQNHFARLRAEEQRRKPPTKAQKRNTMSTYLKNMAGYKHNQLKTKSFEDIQMLFDKEMKRVNTFVDMDTELVKGSETRTEGSYKRGGEELESKNLKKQKLDENVEVEVDDDQEEAEMKKHMEIVPDDEVAIDAIPLATKPPIIDDWKIIKEGKMGYFQIIRAYGSSKRYSSMIQMLQNIDREDLETLWKLVKAKHGLTRPEEGYERVLWGDLKVMFKPDVESEVWRNLQGHKVTVWKLFSLSGVHFVRFYAGRKEISTYTCNNHQNAQQEASS</sequence>
<comment type="caution">
    <text evidence="6">The sequence shown here is derived from an EMBL/GenBank/DDBJ whole genome shotgun (WGS) entry which is preliminary data.</text>
</comment>
<dbReference type="PANTHER" id="PTHR11439">
    <property type="entry name" value="GAG-POL-RELATED RETROTRANSPOSON"/>
    <property type="match status" value="1"/>
</dbReference>
<reference evidence="6" key="1">
    <citation type="journal article" date="2022" name="Int. J. Mol. Sci.">
        <title>Draft Genome of Tanacetum Coccineum: Genomic Comparison of Closely Related Tanacetum-Family Plants.</title>
        <authorList>
            <person name="Yamashiro T."/>
            <person name="Shiraishi A."/>
            <person name="Nakayama K."/>
            <person name="Satake H."/>
        </authorList>
    </citation>
    <scope>NUCLEOTIDE SEQUENCE</scope>
</reference>
<feature type="region of interest" description="Disordered" evidence="2">
    <location>
        <begin position="528"/>
        <end position="584"/>
    </location>
</feature>
<gene>
    <name evidence="6" type="ORF">Tco_0925511</name>
</gene>
<dbReference type="EMBL" id="BQNB010015020">
    <property type="protein sequence ID" value="GJT35092.1"/>
    <property type="molecule type" value="Genomic_DNA"/>
</dbReference>
<dbReference type="Pfam" id="PF25597">
    <property type="entry name" value="SH3_retrovirus"/>
    <property type="match status" value="1"/>
</dbReference>
<evidence type="ECO:0000256" key="1">
    <source>
        <dbReference type="SAM" id="Coils"/>
    </source>
</evidence>
<dbReference type="PANTHER" id="PTHR11439:SF509">
    <property type="entry name" value="RNA-DIRECTED DNA POLYMERASE"/>
    <property type="match status" value="1"/>
</dbReference>
<evidence type="ECO:0000313" key="6">
    <source>
        <dbReference type="EMBL" id="GJT35092.1"/>
    </source>
</evidence>
<dbReference type="InterPro" id="IPR025724">
    <property type="entry name" value="GAG-pre-integrase_dom"/>
</dbReference>
<evidence type="ECO:0000256" key="2">
    <source>
        <dbReference type="SAM" id="MobiDB-lite"/>
    </source>
</evidence>